<dbReference type="InterPro" id="IPR000182">
    <property type="entry name" value="GNAT_dom"/>
</dbReference>
<organism evidence="4 5">
    <name type="scientific">Acidovorax carolinensis</name>
    <dbReference type="NCBI Taxonomy" id="553814"/>
    <lineage>
        <taxon>Bacteria</taxon>
        <taxon>Pseudomonadati</taxon>
        <taxon>Pseudomonadota</taxon>
        <taxon>Betaproteobacteria</taxon>
        <taxon>Burkholderiales</taxon>
        <taxon>Comamonadaceae</taxon>
        <taxon>Acidovorax</taxon>
    </lineage>
</organism>
<dbReference type="AlphaFoldDB" id="A0A240TZU3"/>
<dbReference type="Proteomes" id="UP000194432">
    <property type="component" value="Chromosome 1"/>
</dbReference>
<name>A0A240TZU3_9BURK</name>
<keyword evidence="1 4" id="KW-0808">Transferase</keyword>
<dbReference type="PROSITE" id="PS51186">
    <property type="entry name" value="GNAT"/>
    <property type="match status" value="1"/>
</dbReference>
<evidence type="ECO:0000313" key="5">
    <source>
        <dbReference type="Proteomes" id="UP000194432"/>
    </source>
</evidence>
<sequence>MSITIREASEADLEDILALYESIEENPQLVLSLEEARAMLAQFSRYPSYRLWVACDAASRGAVVGSYALLVMHNLAHRGAPSAIAEDVVVAAGRQGQGIGRQMMAHAVQQARDAGCYKLALSSNAKRVAAHAFYESLGFARHGLSFVIET</sequence>
<dbReference type="GO" id="GO:0016747">
    <property type="term" value="F:acyltransferase activity, transferring groups other than amino-acyl groups"/>
    <property type="evidence" value="ECO:0007669"/>
    <property type="project" value="InterPro"/>
</dbReference>
<dbReference type="EMBL" id="CP021361">
    <property type="protein sequence ID" value="ART50673.1"/>
    <property type="molecule type" value="Genomic_DNA"/>
</dbReference>
<evidence type="ECO:0000259" key="3">
    <source>
        <dbReference type="PROSITE" id="PS51186"/>
    </source>
</evidence>
<evidence type="ECO:0000313" key="4">
    <source>
        <dbReference type="EMBL" id="ART50673.1"/>
    </source>
</evidence>
<dbReference type="InterPro" id="IPR016181">
    <property type="entry name" value="Acyl_CoA_acyltransferase"/>
</dbReference>
<evidence type="ECO:0000256" key="2">
    <source>
        <dbReference type="ARBA" id="ARBA00023315"/>
    </source>
</evidence>
<proteinExistence type="predicted"/>
<dbReference type="PANTHER" id="PTHR43877">
    <property type="entry name" value="AMINOALKYLPHOSPHONATE N-ACETYLTRANSFERASE-RELATED-RELATED"/>
    <property type="match status" value="1"/>
</dbReference>
<dbReference type="InterPro" id="IPR050832">
    <property type="entry name" value="Bact_Acetyltransf"/>
</dbReference>
<keyword evidence="2" id="KW-0012">Acyltransferase</keyword>
<feature type="domain" description="N-acetyltransferase" evidence="3">
    <location>
        <begin position="3"/>
        <end position="150"/>
    </location>
</feature>
<dbReference type="Gene3D" id="3.40.630.30">
    <property type="match status" value="1"/>
</dbReference>
<protein>
    <submittedName>
        <fullName evidence="4">GNAT family N-acetyltransferase</fullName>
    </submittedName>
</protein>
<dbReference type="KEGG" id="acin:CBP34_01970"/>
<accession>A0A240TZU3</accession>
<keyword evidence="5" id="KW-1185">Reference proteome</keyword>
<reference evidence="4 5" key="1">
    <citation type="submission" date="2017-05" db="EMBL/GenBank/DDBJ databases">
        <title>Polyphasic characterization of four soil-derived phenanthrene-degrading Acidovorax strains and proposal of Acidovorax phenanthrenivorans sp. nov.</title>
        <authorList>
            <person name="Singleton D.R."/>
            <person name="Lee J."/>
            <person name="Dickey A.N."/>
            <person name="Stroud A."/>
            <person name="Scholl E.H."/>
            <person name="Wright F.A."/>
            <person name="Aitken M.D."/>
        </authorList>
    </citation>
    <scope>NUCLEOTIDE SEQUENCE [LARGE SCALE GENOMIC DNA]</scope>
    <source>
        <strain evidence="4">NA3</strain>
    </source>
</reference>
<dbReference type="SUPFAM" id="SSF55729">
    <property type="entry name" value="Acyl-CoA N-acyltransferases (Nat)"/>
    <property type="match status" value="1"/>
</dbReference>
<gene>
    <name evidence="4" type="ORF">CBP34_01970</name>
</gene>
<dbReference type="RefSeq" id="WP_094097131.1">
    <property type="nucleotide sequence ID" value="NZ_CP021361.1"/>
</dbReference>
<dbReference type="Pfam" id="PF00583">
    <property type="entry name" value="Acetyltransf_1"/>
    <property type="match status" value="1"/>
</dbReference>
<evidence type="ECO:0000256" key="1">
    <source>
        <dbReference type="ARBA" id="ARBA00022679"/>
    </source>
</evidence>
<dbReference type="PANTHER" id="PTHR43877:SF1">
    <property type="entry name" value="ACETYLTRANSFERASE"/>
    <property type="match status" value="1"/>
</dbReference>
<dbReference type="CDD" id="cd04301">
    <property type="entry name" value="NAT_SF"/>
    <property type="match status" value="1"/>
</dbReference>